<sequence>MKSKYMKEHFHKLYEQIEVMKNEIRSFYGEEWKRPYKDK</sequence>
<dbReference type="KEGG" id="vpn:A21D_01545"/>
<protein>
    <submittedName>
        <fullName evidence="1">Uncharacterized protein</fullName>
    </submittedName>
</protein>
<dbReference type="Proteomes" id="UP000234237">
    <property type="component" value="Chromosome"/>
</dbReference>
<dbReference type="AlphaFoldDB" id="A0A2K9IY12"/>
<reference evidence="2" key="1">
    <citation type="submission" date="2016-11" db="EMBL/GenBank/DDBJ databases">
        <title>Complete genome sequence of Virgibacillus pantothenticus 21D, a halophilic bacterium isolated from the deep hypersaline anoxic basin Discovery in the Mediterranean Sea.</title>
        <authorList>
            <person name="Zeaiter Z."/>
            <person name="Booth J.M."/>
            <person name="Prosdocimi E.M."/>
            <person name="Mapelli F."/>
            <person name="Fusi M."/>
            <person name="Daffonchio D."/>
            <person name="Borin S."/>
            <person name="Crotti E."/>
        </authorList>
    </citation>
    <scope>NUCLEOTIDE SEQUENCE [LARGE SCALE GENOMIC DNA]</scope>
    <source>
        <strain evidence="2">21D</strain>
    </source>
</reference>
<evidence type="ECO:0000313" key="2">
    <source>
        <dbReference type="Proteomes" id="UP000234237"/>
    </source>
</evidence>
<gene>
    <name evidence="1" type="ORF">A21D_01545</name>
</gene>
<evidence type="ECO:0000313" key="1">
    <source>
        <dbReference type="EMBL" id="AUJ24626.1"/>
    </source>
</evidence>
<accession>A0A2K9IY12</accession>
<proteinExistence type="predicted"/>
<name>A0A2K9IY12_9BACI</name>
<dbReference type="EMBL" id="CP018622">
    <property type="protein sequence ID" value="AUJ24626.1"/>
    <property type="molecule type" value="Genomic_DNA"/>
</dbReference>
<organism evidence="1 2">
    <name type="scientific">Virgibacillus dokdonensis</name>
    <dbReference type="NCBI Taxonomy" id="302167"/>
    <lineage>
        <taxon>Bacteria</taxon>
        <taxon>Bacillati</taxon>
        <taxon>Bacillota</taxon>
        <taxon>Bacilli</taxon>
        <taxon>Bacillales</taxon>
        <taxon>Bacillaceae</taxon>
        <taxon>Virgibacillus</taxon>
    </lineage>
</organism>